<dbReference type="RefSeq" id="WP_137328437.1">
    <property type="nucleotide sequence ID" value="NZ_CP040058.1"/>
</dbReference>
<evidence type="ECO:0000256" key="6">
    <source>
        <dbReference type="ARBA" id="ARBA00023136"/>
    </source>
</evidence>
<dbReference type="Gene3D" id="1.20.1250.20">
    <property type="entry name" value="MFS general substrate transporter like domains"/>
    <property type="match status" value="1"/>
</dbReference>
<gene>
    <name evidence="9" type="ORF">AR1Y2_1548</name>
</gene>
<evidence type="ECO:0000256" key="5">
    <source>
        <dbReference type="ARBA" id="ARBA00022989"/>
    </source>
</evidence>
<feature type="transmembrane region" description="Helical" evidence="7">
    <location>
        <begin position="140"/>
        <end position="159"/>
    </location>
</feature>
<keyword evidence="6 7" id="KW-0472">Membrane</keyword>
<feature type="transmembrane region" description="Helical" evidence="7">
    <location>
        <begin position="276"/>
        <end position="295"/>
    </location>
</feature>
<dbReference type="AlphaFoldDB" id="A0A4P8IBE5"/>
<evidence type="ECO:0000313" key="9">
    <source>
        <dbReference type="EMBL" id="QCP35002.1"/>
    </source>
</evidence>
<evidence type="ECO:0000313" key="10">
    <source>
        <dbReference type="Proteomes" id="UP000298653"/>
    </source>
</evidence>
<keyword evidence="10" id="KW-1185">Reference proteome</keyword>
<feature type="transmembrane region" description="Helical" evidence="7">
    <location>
        <begin position="301"/>
        <end position="321"/>
    </location>
</feature>
<dbReference type="Proteomes" id="UP000298653">
    <property type="component" value="Chromosome"/>
</dbReference>
<feature type="transmembrane region" description="Helical" evidence="7">
    <location>
        <begin position="208"/>
        <end position="230"/>
    </location>
</feature>
<organism evidence="9 10">
    <name type="scientific">Anaerostipes rhamnosivorans</name>
    <dbReference type="NCBI Taxonomy" id="1229621"/>
    <lineage>
        <taxon>Bacteria</taxon>
        <taxon>Bacillati</taxon>
        <taxon>Bacillota</taxon>
        <taxon>Clostridia</taxon>
        <taxon>Lachnospirales</taxon>
        <taxon>Lachnospiraceae</taxon>
        <taxon>Anaerostipes</taxon>
    </lineage>
</organism>
<dbReference type="InterPro" id="IPR036259">
    <property type="entry name" value="MFS_trans_sf"/>
</dbReference>
<feature type="transmembrane region" description="Helical" evidence="7">
    <location>
        <begin position="100"/>
        <end position="128"/>
    </location>
</feature>
<evidence type="ECO:0000256" key="3">
    <source>
        <dbReference type="ARBA" id="ARBA00022448"/>
    </source>
</evidence>
<evidence type="ECO:0000256" key="4">
    <source>
        <dbReference type="ARBA" id="ARBA00022692"/>
    </source>
</evidence>
<sequence length="393" mass="41638">MNKKYYPSAFILYLNYFIHGIGCSVLGQVAVKETLVKQWGASDIGLVTMVAAALGLGRLIALPFAGPLSDKMGRKVASIIGAGSYAIFFLGLAMSPNMTVAYIAAVLGGIANSFLDTGVIPACVEILAPRSSMATMLTKFSISCSQLLMPFMIGAIVGANLSLNVLLYVCGVAIIIIGVLVLFAPLPKMEAAGAQKTSLIQDIKNANFSLESIALIIIGFTGTATFQLWLNCAQDFAKEYAKIGDPSVMQTYYSTGSLVAIIVTTLLVNKIKGVRFLFVYPLIATIMIALVYLLKTPSICYIGSAVVGYSAGAVVLQLVTATANDLFPKIKGTITSIVMIASSLSNYTILSLAGTMDKADILLMNIGITVVGVLLALFVNVRYKAMEERAAKE</sequence>
<dbReference type="InterPro" id="IPR051788">
    <property type="entry name" value="MFS_Transporter"/>
</dbReference>
<dbReference type="InterPro" id="IPR020846">
    <property type="entry name" value="MFS_dom"/>
</dbReference>
<protein>
    <submittedName>
        <fullName evidence="9">Transport system permease protein</fullName>
    </submittedName>
</protein>
<feature type="transmembrane region" description="Helical" evidence="7">
    <location>
        <begin position="12"/>
        <end position="31"/>
    </location>
</feature>
<dbReference type="GO" id="GO:0005886">
    <property type="term" value="C:plasma membrane"/>
    <property type="evidence" value="ECO:0007669"/>
    <property type="project" value="UniProtKB-SubCell"/>
</dbReference>
<dbReference type="GO" id="GO:0022857">
    <property type="term" value="F:transmembrane transporter activity"/>
    <property type="evidence" value="ECO:0007669"/>
    <property type="project" value="InterPro"/>
</dbReference>
<keyword evidence="5 7" id="KW-1133">Transmembrane helix</keyword>
<evidence type="ECO:0000256" key="7">
    <source>
        <dbReference type="SAM" id="Phobius"/>
    </source>
</evidence>
<proteinExistence type="inferred from homology"/>
<dbReference type="PROSITE" id="PS50850">
    <property type="entry name" value="MFS"/>
    <property type="match status" value="1"/>
</dbReference>
<dbReference type="SUPFAM" id="SSF103473">
    <property type="entry name" value="MFS general substrate transporter"/>
    <property type="match status" value="1"/>
</dbReference>
<evidence type="ECO:0000256" key="1">
    <source>
        <dbReference type="ARBA" id="ARBA00004651"/>
    </source>
</evidence>
<dbReference type="EMBL" id="CP040058">
    <property type="protein sequence ID" value="QCP35002.1"/>
    <property type="molecule type" value="Genomic_DNA"/>
</dbReference>
<feature type="transmembrane region" description="Helical" evidence="7">
    <location>
        <begin position="361"/>
        <end position="383"/>
    </location>
</feature>
<name>A0A4P8IBE5_9FIRM</name>
<keyword evidence="3" id="KW-0813">Transport</keyword>
<dbReference type="InterPro" id="IPR011701">
    <property type="entry name" value="MFS"/>
</dbReference>
<dbReference type="InterPro" id="IPR005829">
    <property type="entry name" value="Sugar_transporter_CS"/>
</dbReference>
<dbReference type="KEGG" id="arf:AR1Y2_1548"/>
<dbReference type="PROSITE" id="PS00216">
    <property type="entry name" value="SUGAR_TRANSPORT_1"/>
    <property type="match status" value="1"/>
</dbReference>
<feature type="transmembrane region" description="Helical" evidence="7">
    <location>
        <begin position="76"/>
        <end position="94"/>
    </location>
</feature>
<dbReference type="OrthoDB" id="7066727at2"/>
<comment type="similarity">
    <text evidence="2">Belongs to the major facilitator superfamily.</text>
</comment>
<reference evidence="9 10" key="1">
    <citation type="submission" date="2019-05" db="EMBL/GenBank/DDBJ databases">
        <title>Complete genome sequencing of Anaerostipes rhamnosivorans.</title>
        <authorList>
            <person name="Bui T.P.N."/>
            <person name="de Vos W.M."/>
        </authorList>
    </citation>
    <scope>NUCLEOTIDE SEQUENCE [LARGE SCALE GENOMIC DNA]</scope>
    <source>
        <strain evidence="9 10">1y2</strain>
    </source>
</reference>
<feature type="domain" description="Major facilitator superfamily (MFS) profile" evidence="8">
    <location>
        <begin position="8"/>
        <end position="384"/>
    </location>
</feature>
<accession>A0A4P8IBE5</accession>
<keyword evidence="4 7" id="KW-0812">Transmembrane</keyword>
<dbReference type="PANTHER" id="PTHR23514">
    <property type="entry name" value="BYPASS OF STOP CODON PROTEIN 6"/>
    <property type="match status" value="1"/>
</dbReference>
<evidence type="ECO:0000256" key="2">
    <source>
        <dbReference type="ARBA" id="ARBA00008335"/>
    </source>
</evidence>
<feature type="transmembrane region" description="Helical" evidence="7">
    <location>
        <begin position="43"/>
        <end position="64"/>
    </location>
</feature>
<evidence type="ECO:0000259" key="8">
    <source>
        <dbReference type="PROSITE" id="PS50850"/>
    </source>
</evidence>
<comment type="subcellular location">
    <subcellularLocation>
        <location evidence="1">Cell membrane</location>
        <topology evidence="1">Multi-pass membrane protein</topology>
    </subcellularLocation>
</comment>
<feature type="transmembrane region" description="Helical" evidence="7">
    <location>
        <begin position="333"/>
        <end position="355"/>
    </location>
</feature>
<feature type="transmembrane region" description="Helical" evidence="7">
    <location>
        <begin position="165"/>
        <end position="187"/>
    </location>
</feature>
<dbReference type="Pfam" id="PF07690">
    <property type="entry name" value="MFS_1"/>
    <property type="match status" value="1"/>
</dbReference>
<dbReference type="PANTHER" id="PTHR23514:SF3">
    <property type="entry name" value="BYPASS OF STOP CODON PROTEIN 6"/>
    <property type="match status" value="1"/>
</dbReference>
<feature type="transmembrane region" description="Helical" evidence="7">
    <location>
        <begin position="250"/>
        <end position="269"/>
    </location>
</feature>